<reference evidence="2" key="1">
    <citation type="journal article" date="2021" name="Proc. Natl. Acad. Sci. U.S.A.">
        <title>A Catalog of Tens of Thousands of Viruses from Human Metagenomes Reveals Hidden Associations with Chronic Diseases.</title>
        <authorList>
            <person name="Tisza M.J."/>
            <person name="Buck C.B."/>
        </authorList>
    </citation>
    <scope>NUCLEOTIDE SEQUENCE</scope>
    <source>
        <strain evidence="2">Ctool15</strain>
    </source>
</reference>
<name>A0A8S5QYK3_9CAUD</name>
<dbReference type="EMBL" id="BK015762">
    <property type="protein sequence ID" value="DAE23931.1"/>
    <property type="molecule type" value="Genomic_DNA"/>
</dbReference>
<evidence type="ECO:0000256" key="1">
    <source>
        <dbReference type="SAM" id="MobiDB-lite"/>
    </source>
</evidence>
<proteinExistence type="predicted"/>
<organism evidence="2">
    <name type="scientific">Myoviridae sp. ctool15</name>
    <dbReference type="NCBI Taxonomy" id="2826696"/>
    <lineage>
        <taxon>Viruses</taxon>
        <taxon>Duplodnaviria</taxon>
        <taxon>Heunggongvirae</taxon>
        <taxon>Uroviricota</taxon>
        <taxon>Caudoviricetes</taxon>
    </lineage>
</organism>
<protein>
    <submittedName>
        <fullName evidence="2">Uncharacterized protein</fullName>
    </submittedName>
</protein>
<accession>A0A8S5QYK3</accession>
<sequence length="512" mass="54532">MENATPWSGSQSTPTRYCSSSGQVRKYRRSAPAMLLSSMGFTSGPRSCPAQNIFPVGGFHPLKPESACIGMCRAVELEMCAIVQAMGVRGNIADLTRADHRAQVAGPHQHTGLHRQVWAAVPQHSRIHILLHAQKSIRSPGTKPRIPGQPTGNTPVLEMHLDQFASRCLDLGPVCHLFPLDPPMPHLPRPAPVVLHMGHHKAAAVVFAGQHRASGHGVRDLAQHQHIAGGSGNLISGSNAHRVGIGGQQAIVAHGGSLGAVPAGVGVHSALPHVCAAGRVICAVIECHSLITAKHISRTPCTEAGVTGADTGQRRLSSPPASVPPDRQLSRYSFRCNHRCWRWPAPVYAPLRHSDTARPPPPWHSRHCAQHRPPVHHAAGGRVSAGRSKRLLPALQRATVPLSAPRRGRCPDSRHNQHTFDPLLNLTPSSIGIRLAAGLPCNRLFVRLGSGFAFGLCSGVGVRLCDGADVRIHGASLRPAFLAGASGGRSLGCRIRDKAYTFHLDQPPATGL</sequence>
<feature type="region of interest" description="Disordered" evidence="1">
    <location>
        <begin position="305"/>
        <end position="325"/>
    </location>
</feature>
<feature type="region of interest" description="Disordered" evidence="1">
    <location>
        <begin position="1"/>
        <end position="20"/>
    </location>
</feature>
<evidence type="ECO:0000313" key="2">
    <source>
        <dbReference type="EMBL" id="DAE23931.1"/>
    </source>
</evidence>